<feature type="compositionally biased region" description="Basic and acidic residues" evidence="1">
    <location>
        <begin position="548"/>
        <end position="567"/>
    </location>
</feature>
<feature type="compositionally biased region" description="Polar residues" evidence="1">
    <location>
        <begin position="683"/>
        <end position="699"/>
    </location>
</feature>
<dbReference type="AlphaFoldDB" id="A0ABD0SUI7"/>
<evidence type="ECO:0000313" key="4">
    <source>
        <dbReference type="Proteomes" id="UP001549921"/>
    </source>
</evidence>
<feature type="region of interest" description="Disordered" evidence="1">
    <location>
        <begin position="241"/>
        <end position="263"/>
    </location>
</feature>
<organism evidence="3 4">
    <name type="scientific">Loxostege sticticalis</name>
    <name type="common">Beet webworm moth</name>
    <dbReference type="NCBI Taxonomy" id="481309"/>
    <lineage>
        <taxon>Eukaryota</taxon>
        <taxon>Metazoa</taxon>
        <taxon>Ecdysozoa</taxon>
        <taxon>Arthropoda</taxon>
        <taxon>Hexapoda</taxon>
        <taxon>Insecta</taxon>
        <taxon>Pterygota</taxon>
        <taxon>Neoptera</taxon>
        <taxon>Endopterygota</taxon>
        <taxon>Lepidoptera</taxon>
        <taxon>Glossata</taxon>
        <taxon>Ditrysia</taxon>
        <taxon>Pyraloidea</taxon>
        <taxon>Crambidae</taxon>
        <taxon>Pyraustinae</taxon>
        <taxon>Loxostege</taxon>
    </lineage>
</organism>
<feature type="domain" description="CCDC66" evidence="2">
    <location>
        <begin position="251"/>
        <end position="370"/>
    </location>
</feature>
<protein>
    <recommendedName>
        <fullName evidence="2">CCDC66 domain-containing protein</fullName>
    </recommendedName>
</protein>
<feature type="region of interest" description="Disordered" evidence="1">
    <location>
        <begin position="108"/>
        <end position="216"/>
    </location>
</feature>
<comment type="caution">
    <text evidence="3">The sequence shown here is derived from an EMBL/GenBank/DDBJ whole genome shotgun (WGS) entry which is preliminary data.</text>
</comment>
<feature type="compositionally biased region" description="Basic and acidic residues" evidence="1">
    <location>
        <begin position="576"/>
        <end position="602"/>
    </location>
</feature>
<dbReference type="Proteomes" id="UP001549921">
    <property type="component" value="Unassembled WGS sequence"/>
</dbReference>
<feature type="compositionally biased region" description="Basic and acidic residues" evidence="1">
    <location>
        <begin position="177"/>
        <end position="187"/>
    </location>
</feature>
<dbReference type="InterPro" id="IPR040467">
    <property type="entry name" value="CCDC66_dom"/>
</dbReference>
<dbReference type="InterPro" id="IPR039183">
    <property type="entry name" value="CCD66"/>
</dbReference>
<feature type="compositionally biased region" description="Basic and acidic residues" evidence="1">
    <location>
        <begin position="419"/>
        <end position="433"/>
    </location>
</feature>
<feature type="region of interest" description="Disordered" evidence="1">
    <location>
        <begin position="540"/>
        <end position="699"/>
    </location>
</feature>
<dbReference type="PANTHER" id="PTHR22736:SF2">
    <property type="entry name" value="COILED-COIL DOMAIN-CONTAINING PROTEIN 66"/>
    <property type="match status" value="1"/>
</dbReference>
<name>A0ABD0SUI7_LOXSC</name>
<dbReference type="EMBL" id="JBEDNZ010000016">
    <property type="protein sequence ID" value="KAL0822698.1"/>
    <property type="molecule type" value="Genomic_DNA"/>
</dbReference>
<dbReference type="Pfam" id="PF15236">
    <property type="entry name" value="CCDC66"/>
    <property type="match status" value="1"/>
</dbReference>
<proteinExistence type="predicted"/>
<feature type="compositionally biased region" description="Basic residues" evidence="1">
    <location>
        <begin position="625"/>
        <end position="635"/>
    </location>
</feature>
<sequence>MLSVSKPTSLVQQKKQQWAREREEMSHLYLPWGTGERYTNRLQVRNQFASTLELHKQSSYEYQEPSQRQRSPSLPPIHHVEERALKEDRRANVLNRNIPSAKRFAFYDEDGEGDTSGYGSETVNHKNRSGALHDVTNNRNPVVAWEQDGKDNRNRVSSGGRSGTTDGAWSARTPRSSTEEGRPRWGDRGVATGRLWEPTAPNERLPQMPNQKKGTPSWVERGLNMIDNSAEVLVIDQRSSTNSGFECDRSSCNGSDEGRSFLRGQNVPLEPEIKAQRENKRMKALELQSAILSQLEDREKRRQEERERRIREERLEELRIQRQQEEDRLRLEEERRKSEEKQMMEQRKLETLKRALEDAEKKAKQDKEKRFTCHRQNANSNLNIDSNKAVTEENIAQEAIEINESVSPTKTNRTYDVHSAKSQKKECGSHHTTEFSSPRSVGPGNVNLFIHSVPPLALADNQFNIVPIGINGNGEIVNAQSNSLQLAVLVPQNLSNSLYSVSLNSLNNISDMSDSGKILTPRKYRIGNLIVKTKDATTQTDPSLWKSTNDKMVDTDGPERNIDKDYSNIDENAPQESHHNTLKKDRRFRSEERFKKDIETRPKWGVNRPAAQYKKQSEKDPFYSQKRKMRQKYRSQARQYLSQSSEDSRSPSPPTRSEKNSDNSLKQRNSLSQSYWKNKRSSQDLSRPTNNNSSATEPTSNVALEFSHIGQTTVSDIIDNKKSPKRSPTKRMTLSQKFINDKYGNRKLWLDDVNERNLKSNIYEVENRKKIIDQINTVKRDYLDRNEDQENLIKPKF</sequence>
<reference evidence="3 4" key="1">
    <citation type="submission" date="2024-06" db="EMBL/GenBank/DDBJ databases">
        <title>A chromosome-level genome assembly of beet webworm, Loxostege sticticalis.</title>
        <authorList>
            <person name="Zhang Y."/>
        </authorList>
    </citation>
    <scope>NUCLEOTIDE SEQUENCE [LARGE SCALE GENOMIC DNA]</scope>
    <source>
        <strain evidence="3">AQ028</strain>
        <tissue evidence="3">Male pupae</tissue>
    </source>
</reference>
<feature type="compositionally biased region" description="Polar residues" evidence="1">
    <location>
        <begin position="155"/>
        <end position="167"/>
    </location>
</feature>
<evidence type="ECO:0000313" key="3">
    <source>
        <dbReference type="EMBL" id="KAL0822698.1"/>
    </source>
</evidence>
<feature type="compositionally biased region" description="Polar residues" evidence="1">
    <location>
        <begin position="662"/>
        <end position="676"/>
    </location>
</feature>
<evidence type="ECO:0000256" key="1">
    <source>
        <dbReference type="SAM" id="MobiDB-lite"/>
    </source>
</evidence>
<feature type="region of interest" description="Disordered" evidence="1">
    <location>
        <begin position="325"/>
        <end position="346"/>
    </location>
</feature>
<feature type="compositionally biased region" description="Polar residues" evidence="1">
    <location>
        <begin position="241"/>
        <end position="254"/>
    </location>
</feature>
<feature type="region of interest" description="Disordered" evidence="1">
    <location>
        <begin position="419"/>
        <end position="439"/>
    </location>
</feature>
<accession>A0ABD0SUI7</accession>
<dbReference type="PANTHER" id="PTHR22736">
    <property type="entry name" value="COILED-COIL DOMAIN-CONTAINING PROTEIN 66"/>
    <property type="match status" value="1"/>
</dbReference>
<evidence type="ECO:0000259" key="2">
    <source>
        <dbReference type="Pfam" id="PF15236"/>
    </source>
</evidence>
<gene>
    <name evidence="3" type="ORF">ABMA28_004717</name>
</gene>